<dbReference type="AlphaFoldDB" id="F3NAF3"/>
<sequence length="44" mass="4857">MLMTPLPIPQPSNDDRAASLIESEIVIVDEDGTEEPFDATAWIE</sequence>
<reference evidence="1 2" key="1">
    <citation type="journal article" date="2011" name="J. Bacteriol.">
        <title>Draft genome sequence of the marine bacterium Streptomyces griseoaurantiacus M045, which produces novel manumycin-type antibiotics with a pABA core component.</title>
        <authorList>
            <person name="Li F."/>
            <person name="Jiang P."/>
            <person name="Zheng H."/>
            <person name="Wang S."/>
            <person name="Zhao G."/>
            <person name="Qin S."/>
            <person name="Liu Z."/>
        </authorList>
    </citation>
    <scope>NUCLEOTIDE SEQUENCE [LARGE SCALE GENOMIC DNA]</scope>
    <source>
        <strain evidence="1 2">M045</strain>
    </source>
</reference>
<keyword evidence="2" id="KW-1185">Reference proteome</keyword>
<protein>
    <submittedName>
        <fullName evidence="1">Uncharacterized protein</fullName>
    </submittedName>
</protein>
<evidence type="ECO:0000313" key="1">
    <source>
        <dbReference type="EMBL" id="EGG49262.1"/>
    </source>
</evidence>
<accession>F3NAF3</accession>
<name>F3NAF3_9ACTN</name>
<organism evidence="1 2">
    <name type="scientific">Streptomyces griseoaurantiacus M045</name>
    <dbReference type="NCBI Taxonomy" id="996637"/>
    <lineage>
        <taxon>Bacteria</taxon>
        <taxon>Bacillati</taxon>
        <taxon>Actinomycetota</taxon>
        <taxon>Actinomycetes</taxon>
        <taxon>Kitasatosporales</taxon>
        <taxon>Streptomycetaceae</taxon>
        <taxon>Streptomyces</taxon>
        <taxon>Streptomyces aurantiacus group</taxon>
    </lineage>
</organism>
<dbReference type="Proteomes" id="UP000003022">
    <property type="component" value="Unassembled WGS sequence"/>
</dbReference>
<dbReference type="RefSeq" id="WP_006137384.1">
    <property type="nucleotide sequence ID" value="NZ_AEYX01000002.1"/>
</dbReference>
<dbReference type="EMBL" id="AEYX01000002">
    <property type="protein sequence ID" value="EGG49262.1"/>
    <property type="molecule type" value="Genomic_DNA"/>
</dbReference>
<proteinExistence type="predicted"/>
<dbReference type="STRING" id="996637.SGM_0337"/>
<comment type="caution">
    <text evidence="1">The sequence shown here is derived from an EMBL/GenBank/DDBJ whole genome shotgun (WGS) entry which is preliminary data.</text>
</comment>
<evidence type="ECO:0000313" key="2">
    <source>
        <dbReference type="Proteomes" id="UP000003022"/>
    </source>
</evidence>
<gene>
    <name evidence="1" type="ORF">SGM_0337</name>
</gene>